<evidence type="ECO:0000259" key="8">
    <source>
        <dbReference type="Pfam" id="PF02687"/>
    </source>
</evidence>
<keyword evidence="5 7" id="KW-1133">Transmembrane helix</keyword>
<dbReference type="Proteomes" id="UP000671995">
    <property type="component" value="Chromosome"/>
</dbReference>
<evidence type="ECO:0000256" key="2">
    <source>
        <dbReference type="ARBA" id="ARBA00005236"/>
    </source>
</evidence>
<name>A0A975F001_9SPIR</name>
<dbReference type="GO" id="GO:0044874">
    <property type="term" value="P:lipoprotein localization to outer membrane"/>
    <property type="evidence" value="ECO:0007669"/>
    <property type="project" value="TreeGrafter"/>
</dbReference>
<evidence type="ECO:0000256" key="6">
    <source>
        <dbReference type="ARBA" id="ARBA00023136"/>
    </source>
</evidence>
<evidence type="ECO:0000256" key="5">
    <source>
        <dbReference type="ARBA" id="ARBA00022989"/>
    </source>
</evidence>
<protein>
    <submittedName>
        <fullName evidence="9">ABC transporter permease</fullName>
    </submittedName>
</protein>
<dbReference type="AlphaFoldDB" id="A0A975F001"/>
<feature type="transmembrane region" description="Helical" evidence="7">
    <location>
        <begin position="334"/>
        <end position="364"/>
    </location>
</feature>
<accession>A0A975F001</accession>
<gene>
    <name evidence="9" type="ORF">HRI96_07160</name>
</gene>
<reference evidence="9" key="2">
    <citation type="journal article" date="2021" name="Microbiol. Resour. Announc.">
        <title>Complete Genome Sequences of Three Human Oral Treponema parvum Isolates.</title>
        <authorList>
            <person name="Zeng H."/>
            <person name="Watt R.M."/>
        </authorList>
    </citation>
    <scope>NUCLEOTIDE SEQUENCE</scope>
    <source>
        <strain evidence="9">ATCC 700773</strain>
    </source>
</reference>
<feature type="transmembrane region" description="Helical" evidence="7">
    <location>
        <begin position="289"/>
        <end position="313"/>
    </location>
</feature>
<feature type="transmembrane region" description="Helical" evidence="7">
    <location>
        <begin position="384"/>
        <end position="410"/>
    </location>
</feature>
<evidence type="ECO:0000256" key="4">
    <source>
        <dbReference type="ARBA" id="ARBA00022692"/>
    </source>
</evidence>
<organism evidence="9 10">
    <name type="scientific">Treponema parvum</name>
    <dbReference type="NCBI Taxonomy" id="138851"/>
    <lineage>
        <taxon>Bacteria</taxon>
        <taxon>Pseudomonadati</taxon>
        <taxon>Spirochaetota</taxon>
        <taxon>Spirochaetia</taxon>
        <taxon>Spirochaetales</taxon>
        <taxon>Treponemataceae</taxon>
        <taxon>Treponema</taxon>
    </lineage>
</organism>
<dbReference type="PANTHER" id="PTHR30489:SF0">
    <property type="entry name" value="LIPOPROTEIN-RELEASING SYSTEM TRANSMEMBRANE PROTEIN LOLE"/>
    <property type="match status" value="1"/>
</dbReference>
<sequence>MFALKLGLRSLLFRKKQYVSLFIVCCLGVGISLFSIYVMNGMLKALSMKARIYYGGDLQFIGGNGNLYFDDYDPIIEKLNTVFPENAIIAPRFDFEASYAALYFEGTGVRQRVIKGVDFTKEKKLFTYFNYVSGSAEDMAGTNGILLSKPIADILGADTGDSITLMLKTQNWYTNTVTLVVKGIFRDSSLFGMYTSYMDFDVLRSAFGLPENAANRIGVFFPDKEPSGRDIAYYQAELEKKFPMYPLVNDKYVFYEDLLAARLPFPTYALIAISANLKDLGGLIDAMRAIAVFIIVSLVLIIVAGVSSSYRVLVMKRCNEIGIYMAIGMKRRGISFVLLSEASVLLLSGCLAGFLLSIVLSLGLRAWNLSFIPAFDIFLTDGVIVPSIDMFSVFKMIFFVIVTTALAVLFATRKAVSMTPVQALAVTE</sequence>
<feature type="transmembrane region" description="Helical" evidence="7">
    <location>
        <begin position="20"/>
        <end position="39"/>
    </location>
</feature>
<proteinExistence type="inferred from homology"/>
<evidence type="ECO:0000256" key="7">
    <source>
        <dbReference type="SAM" id="Phobius"/>
    </source>
</evidence>
<evidence type="ECO:0000313" key="10">
    <source>
        <dbReference type="Proteomes" id="UP000671995"/>
    </source>
</evidence>
<evidence type="ECO:0000256" key="1">
    <source>
        <dbReference type="ARBA" id="ARBA00004651"/>
    </source>
</evidence>
<reference evidence="9" key="1">
    <citation type="submission" date="2020-05" db="EMBL/GenBank/DDBJ databases">
        <authorList>
            <person name="Zeng H."/>
            <person name="Chan Y.K."/>
            <person name="Watt R.M."/>
        </authorList>
    </citation>
    <scope>NUCLEOTIDE SEQUENCE</scope>
    <source>
        <strain evidence="9">ATCC 700773</strain>
    </source>
</reference>
<feature type="domain" description="ABC3 transporter permease C-terminal" evidence="8">
    <location>
        <begin position="293"/>
        <end position="420"/>
    </location>
</feature>
<dbReference type="Pfam" id="PF02687">
    <property type="entry name" value="FtsX"/>
    <property type="match status" value="1"/>
</dbReference>
<dbReference type="GO" id="GO:0098797">
    <property type="term" value="C:plasma membrane protein complex"/>
    <property type="evidence" value="ECO:0007669"/>
    <property type="project" value="TreeGrafter"/>
</dbReference>
<evidence type="ECO:0000313" key="9">
    <source>
        <dbReference type="EMBL" id="QTQ11989.1"/>
    </source>
</evidence>
<comment type="similarity">
    <text evidence="2">Belongs to the ABC-4 integral membrane protein family. LolC/E subfamily.</text>
</comment>
<keyword evidence="3" id="KW-1003">Cell membrane</keyword>
<keyword evidence="4 7" id="KW-0812">Transmembrane</keyword>
<dbReference type="InterPro" id="IPR003838">
    <property type="entry name" value="ABC3_permease_C"/>
</dbReference>
<keyword evidence="6 7" id="KW-0472">Membrane</keyword>
<dbReference type="PANTHER" id="PTHR30489">
    <property type="entry name" value="LIPOPROTEIN-RELEASING SYSTEM TRANSMEMBRANE PROTEIN LOLE"/>
    <property type="match status" value="1"/>
</dbReference>
<dbReference type="RefSeq" id="WP_210116703.1">
    <property type="nucleotide sequence ID" value="NZ_CP054257.1"/>
</dbReference>
<comment type="subcellular location">
    <subcellularLocation>
        <location evidence="1">Cell membrane</location>
        <topology evidence="1">Multi-pass membrane protein</topology>
    </subcellularLocation>
</comment>
<dbReference type="InterPro" id="IPR051447">
    <property type="entry name" value="Lipoprotein-release_system"/>
</dbReference>
<evidence type="ECO:0000256" key="3">
    <source>
        <dbReference type="ARBA" id="ARBA00022475"/>
    </source>
</evidence>
<dbReference type="EMBL" id="CP054257">
    <property type="protein sequence ID" value="QTQ11989.1"/>
    <property type="molecule type" value="Genomic_DNA"/>
</dbReference>